<gene>
    <name evidence="3" type="ORF">RMAR00112_LOCUS10083</name>
</gene>
<proteinExistence type="predicted"/>
<feature type="region of interest" description="Disordered" evidence="2">
    <location>
        <begin position="172"/>
        <end position="203"/>
    </location>
</feature>
<evidence type="ECO:0000313" key="3">
    <source>
        <dbReference type="EMBL" id="CAE0042118.1"/>
    </source>
</evidence>
<dbReference type="AlphaFoldDB" id="A0A7S3EAL8"/>
<feature type="compositionally biased region" description="Basic and acidic residues" evidence="2">
    <location>
        <begin position="184"/>
        <end position="193"/>
    </location>
</feature>
<name>A0A7S3EAL8_9RHOD</name>
<organism evidence="3">
    <name type="scientific">Rhodosorus marinus</name>
    <dbReference type="NCBI Taxonomy" id="101924"/>
    <lineage>
        <taxon>Eukaryota</taxon>
        <taxon>Rhodophyta</taxon>
        <taxon>Stylonematophyceae</taxon>
        <taxon>Stylonematales</taxon>
        <taxon>Stylonemataceae</taxon>
        <taxon>Rhodosorus</taxon>
    </lineage>
</organism>
<sequence length="203" mass="22840">MSHRTSKTSASFKTLEAVLSSCRGEEIIRGKKWDREKIVHGATEHITEQEQRLGILRAELAKISATVEDVRNEKVELRADKLYLSEELEKLKEENKRLRQDNKILRQPMNREHWGGPDMTGFQAPEPIPMYQVAPPPQAGAIEEPETVDAQPGVAELPSKSVHIADQALLAMQTDAQNSSQPQVEHDEGEHYNWDAFDGGPLL</sequence>
<reference evidence="3" key="1">
    <citation type="submission" date="2021-01" db="EMBL/GenBank/DDBJ databases">
        <authorList>
            <person name="Corre E."/>
            <person name="Pelletier E."/>
            <person name="Niang G."/>
            <person name="Scheremetjew M."/>
            <person name="Finn R."/>
            <person name="Kale V."/>
            <person name="Holt S."/>
            <person name="Cochrane G."/>
            <person name="Meng A."/>
            <person name="Brown T."/>
            <person name="Cohen L."/>
        </authorList>
    </citation>
    <scope>NUCLEOTIDE SEQUENCE</scope>
    <source>
        <strain evidence="3">CCMP 769</strain>
    </source>
</reference>
<accession>A0A7S3EAL8</accession>
<feature type="coiled-coil region" evidence="1">
    <location>
        <begin position="53"/>
        <end position="108"/>
    </location>
</feature>
<feature type="compositionally biased region" description="Polar residues" evidence="2">
    <location>
        <begin position="174"/>
        <end position="183"/>
    </location>
</feature>
<protein>
    <submittedName>
        <fullName evidence="3">Uncharacterized protein</fullName>
    </submittedName>
</protein>
<evidence type="ECO:0000256" key="2">
    <source>
        <dbReference type="SAM" id="MobiDB-lite"/>
    </source>
</evidence>
<dbReference type="EMBL" id="HBHW01012868">
    <property type="protein sequence ID" value="CAE0042118.1"/>
    <property type="molecule type" value="Transcribed_RNA"/>
</dbReference>
<keyword evidence="1" id="KW-0175">Coiled coil</keyword>
<evidence type="ECO:0000256" key="1">
    <source>
        <dbReference type="SAM" id="Coils"/>
    </source>
</evidence>